<dbReference type="RefSeq" id="XP_062787683.1">
    <property type="nucleotide sequence ID" value="XM_062931632.1"/>
</dbReference>
<keyword evidence="3" id="KW-1185">Reference proteome</keyword>
<accession>A0AAX4J532</accession>
<dbReference type="KEGG" id="cdet:87951976"/>
<dbReference type="AlphaFoldDB" id="A0AAX4J532"/>
<dbReference type="Proteomes" id="UP001322277">
    <property type="component" value="Chromosome 12"/>
</dbReference>
<feature type="chain" id="PRO_5043388256" evidence="1">
    <location>
        <begin position="21"/>
        <end position="60"/>
    </location>
</feature>
<feature type="signal peptide" evidence="1">
    <location>
        <begin position="1"/>
        <end position="20"/>
    </location>
</feature>
<sequence length="60" mass="6472">MQKRQFWVFVTVLASNFVAASPDPVPINVGACSNIKIATCCAGYIDKRECCDNPGTFGCN</sequence>
<evidence type="ECO:0000313" key="2">
    <source>
        <dbReference type="EMBL" id="WQF90462.1"/>
    </source>
</evidence>
<name>A0AAX4J532_9PEZI</name>
<dbReference type="EMBL" id="CP137316">
    <property type="protein sequence ID" value="WQF90462.1"/>
    <property type="molecule type" value="Genomic_DNA"/>
</dbReference>
<dbReference type="GeneID" id="87951976"/>
<keyword evidence="1" id="KW-0732">Signal</keyword>
<evidence type="ECO:0000256" key="1">
    <source>
        <dbReference type="SAM" id="SignalP"/>
    </source>
</evidence>
<organism evidence="2 3">
    <name type="scientific">Colletotrichum destructivum</name>
    <dbReference type="NCBI Taxonomy" id="34406"/>
    <lineage>
        <taxon>Eukaryota</taxon>
        <taxon>Fungi</taxon>
        <taxon>Dikarya</taxon>
        <taxon>Ascomycota</taxon>
        <taxon>Pezizomycotina</taxon>
        <taxon>Sordariomycetes</taxon>
        <taxon>Hypocreomycetidae</taxon>
        <taxon>Glomerellales</taxon>
        <taxon>Glomerellaceae</taxon>
        <taxon>Colletotrichum</taxon>
        <taxon>Colletotrichum destructivum species complex</taxon>
    </lineage>
</organism>
<protein>
    <submittedName>
        <fullName evidence="2">Uncharacterized protein</fullName>
    </submittedName>
</protein>
<proteinExistence type="predicted"/>
<evidence type="ECO:0000313" key="3">
    <source>
        <dbReference type="Proteomes" id="UP001322277"/>
    </source>
</evidence>
<gene>
    <name evidence="2" type="ORF">CDEST_15476</name>
</gene>
<reference evidence="3" key="1">
    <citation type="journal article" date="2023" name="bioRxiv">
        <title>Complete genome of the Medicago anthracnose fungus, Colletotrichum destructivum, reveals a mini-chromosome-like region within a core chromosome.</title>
        <authorList>
            <person name="Lapalu N."/>
            <person name="Simon A."/>
            <person name="Lu A."/>
            <person name="Plaumann P.-L."/>
            <person name="Amselem J."/>
            <person name="Pigne S."/>
            <person name="Auger A."/>
            <person name="Koch C."/>
            <person name="Dallery J.-F."/>
            <person name="O'Connell R.J."/>
        </authorList>
    </citation>
    <scope>NUCLEOTIDE SEQUENCE [LARGE SCALE GENOMIC DNA]</scope>
    <source>
        <strain evidence="3">CBS 520.97</strain>
    </source>
</reference>